<sequence>YTLLGELNKEKSKGDTTVENWLAFGRYSYFLTQKWFLYAQGFFEHDEFADLDLRST</sequence>
<dbReference type="InterPro" id="IPR007433">
    <property type="entry name" value="DUF481"/>
</dbReference>
<feature type="non-terminal residue" evidence="1">
    <location>
        <position position="1"/>
    </location>
</feature>
<dbReference type="Pfam" id="PF04338">
    <property type="entry name" value="DUF481"/>
    <property type="match status" value="1"/>
</dbReference>
<reference evidence="1" key="1">
    <citation type="journal article" date="2014" name="Front. Microbiol.">
        <title>High frequency of phylogenetically diverse reductive dehalogenase-homologous genes in deep subseafloor sedimentary metagenomes.</title>
        <authorList>
            <person name="Kawai M."/>
            <person name="Futagami T."/>
            <person name="Toyoda A."/>
            <person name="Takaki Y."/>
            <person name="Nishi S."/>
            <person name="Hori S."/>
            <person name="Arai W."/>
            <person name="Tsubouchi T."/>
            <person name="Morono Y."/>
            <person name="Uchiyama I."/>
            <person name="Ito T."/>
            <person name="Fujiyama A."/>
            <person name="Inagaki F."/>
            <person name="Takami H."/>
        </authorList>
    </citation>
    <scope>NUCLEOTIDE SEQUENCE</scope>
    <source>
        <strain evidence="1">Expedition CK06-06</strain>
    </source>
</reference>
<organism evidence="1">
    <name type="scientific">marine sediment metagenome</name>
    <dbReference type="NCBI Taxonomy" id="412755"/>
    <lineage>
        <taxon>unclassified sequences</taxon>
        <taxon>metagenomes</taxon>
        <taxon>ecological metagenomes</taxon>
    </lineage>
</organism>
<dbReference type="EMBL" id="BARU01049080">
    <property type="protein sequence ID" value="GAH90771.1"/>
    <property type="molecule type" value="Genomic_DNA"/>
</dbReference>
<accession>X1J7Q1</accession>
<feature type="non-terminal residue" evidence="1">
    <location>
        <position position="56"/>
    </location>
</feature>
<evidence type="ECO:0000313" key="1">
    <source>
        <dbReference type="EMBL" id="GAH90771.1"/>
    </source>
</evidence>
<name>X1J7Q1_9ZZZZ</name>
<comment type="caution">
    <text evidence="1">The sequence shown here is derived from an EMBL/GenBank/DDBJ whole genome shotgun (WGS) entry which is preliminary data.</text>
</comment>
<protein>
    <submittedName>
        <fullName evidence="1">Uncharacterized protein</fullName>
    </submittedName>
</protein>
<proteinExistence type="predicted"/>
<gene>
    <name evidence="1" type="ORF">S03H2_72514</name>
</gene>
<dbReference type="AlphaFoldDB" id="X1J7Q1"/>